<comment type="subcellular location">
    <subcellularLocation>
        <location evidence="1">Nucleus</location>
    </subcellularLocation>
</comment>
<name>A0A8X6X209_9ARAC</name>
<feature type="compositionally biased region" description="Polar residues" evidence="10">
    <location>
        <begin position="1796"/>
        <end position="1809"/>
    </location>
</feature>
<keyword evidence="8" id="KW-0539">Nucleus</keyword>
<feature type="domain" description="C2H2-type" evidence="11">
    <location>
        <begin position="1343"/>
        <end position="1367"/>
    </location>
</feature>
<dbReference type="PROSITE" id="PS00028">
    <property type="entry name" value="ZINC_FINGER_C2H2_1"/>
    <property type="match status" value="7"/>
</dbReference>
<evidence type="ECO:0000256" key="1">
    <source>
        <dbReference type="ARBA" id="ARBA00004123"/>
    </source>
</evidence>
<dbReference type="InterPro" id="IPR013087">
    <property type="entry name" value="Znf_C2H2_type"/>
</dbReference>
<protein>
    <submittedName>
        <fullName evidence="12">Zinc finger protein 40</fullName>
    </submittedName>
</protein>
<evidence type="ECO:0000256" key="7">
    <source>
        <dbReference type="ARBA" id="ARBA00023163"/>
    </source>
</evidence>
<gene>
    <name evidence="12" type="primary">Hivep1</name>
    <name evidence="12" type="ORF">TNIN_137691</name>
</gene>
<feature type="compositionally biased region" description="Polar residues" evidence="10">
    <location>
        <begin position="1494"/>
        <end position="1506"/>
    </location>
</feature>
<dbReference type="InterPro" id="IPR036236">
    <property type="entry name" value="Znf_C2H2_sf"/>
</dbReference>
<keyword evidence="3" id="KW-0677">Repeat</keyword>
<keyword evidence="13" id="KW-1185">Reference proteome</keyword>
<feature type="region of interest" description="Disordered" evidence="10">
    <location>
        <begin position="1189"/>
        <end position="1292"/>
    </location>
</feature>
<dbReference type="GO" id="GO:0005634">
    <property type="term" value="C:nucleus"/>
    <property type="evidence" value="ECO:0007669"/>
    <property type="project" value="UniProtKB-SubCell"/>
</dbReference>
<evidence type="ECO:0000256" key="5">
    <source>
        <dbReference type="ARBA" id="ARBA00022833"/>
    </source>
</evidence>
<dbReference type="OrthoDB" id="10042249at2759"/>
<dbReference type="PANTHER" id="PTHR45944">
    <property type="entry name" value="SCHNURRI, ISOFORM F"/>
    <property type="match status" value="1"/>
</dbReference>
<dbReference type="PROSITE" id="PS50157">
    <property type="entry name" value="ZINC_FINGER_C2H2_2"/>
    <property type="match status" value="7"/>
</dbReference>
<feature type="domain" description="C2H2-type" evidence="11">
    <location>
        <begin position="1860"/>
        <end position="1889"/>
    </location>
</feature>
<feature type="region of interest" description="Disordered" evidence="10">
    <location>
        <begin position="225"/>
        <end position="258"/>
    </location>
</feature>
<proteinExistence type="predicted"/>
<feature type="compositionally biased region" description="Acidic residues" evidence="10">
    <location>
        <begin position="1263"/>
        <end position="1273"/>
    </location>
</feature>
<feature type="compositionally biased region" description="Acidic residues" evidence="10">
    <location>
        <begin position="1406"/>
        <end position="1427"/>
    </location>
</feature>
<evidence type="ECO:0000259" key="11">
    <source>
        <dbReference type="PROSITE" id="PS50157"/>
    </source>
</evidence>
<evidence type="ECO:0000313" key="12">
    <source>
        <dbReference type="EMBL" id="GFY45474.1"/>
    </source>
</evidence>
<evidence type="ECO:0000256" key="2">
    <source>
        <dbReference type="ARBA" id="ARBA00022723"/>
    </source>
</evidence>
<feature type="domain" description="C2H2-type" evidence="11">
    <location>
        <begin position="2159"/>
        <end position="2186"/>
    </location>
</feature>
<dbReference type="FunFam" id="3.30.160.60:FF:000083">
    <property type="entry name" value="Immunodeficiency virus type I enhancer binding protein 1"/>
    <property type="match status" value="1"/>
</dbReference>
<feature type="compositionally biased region" description="Polar residues" evidence="10">
    <location>
        <begin position="1194"/>
        <end position="1226"/>
    </location>
</feature>
<feature type="domain" description="C2H2-type" evidence="11">
    <location>
        <begin position="1905"/>
        <end position="1934"/>
    </location>
</feature>
<dbReference type="PANTHER" id="PTHR45944:SF2">
    <property type="entry name" value="SCHNURRI, ISOFORM F"/>
    <property type="match status" value="1"/>
</dbReference>
<feature type="region of interest" description="Disordered" evidence="10">
    <location>
        <begin position="460"/>
        <end position="485"/>
    </location>
</feature>
<feature type="domain" description="C2H2-type" evidence="11">
    <location>
        <begin position="2109"/>
        <end position="2137"/>
    </location>
</feature>
<reference evidence="12" key="1">
    <citation type="submission" date="2020-08" db="EMBL/GenBank/DDBJ databases">
        <title>Multicomponent nature underlies the extraordinary mechanical properties of spider dragline silk.</title>
        <authorList>
            <person name="Kono N."/>
            <person name="Nakamura H."/>
            <person name="Mori M."/>
            <person name="Yoshida Y."/>
            <person name="Ohtoshi R."/>
            <person name="Malay A.D."/>
            <person name="Moran D.A.P."/>
            <person name="Tomita M."/>
            <person name="Numata K."/>
            <person name="Arakawa K."/>
        </authorList>
    </citation>
    <scope>NUCLEOTIDE SEQUENCE</scope>
</reference>
<evidence type="ECO:0000256" key="3">
    <source>
        <dbReference type="ARBA" id="ARBA00022737"/>
    </source>
</evidence>
<evidence type="ECO:0000256" key="4">
    <source>
        <dbReference type="ARBA" id="ARBA00022771"/>
    </source>
</evidence>
<feature type="region of interest" description="Disordered" evidence="10">
    <location>
        <begin position="1789"/>
        <end position="1809"/>
    </location>
</feature>
<keyword evidence="4 9" id="KW-0863">Zinc-finger</keyword>
<dbReference type="FunFam" id="3.30.160.60:FF:000145">
    <property type="entry name" value="Zinc finger protein 574"/>
    <property type="match status" value="1"/>
</dbReference>
<dbReference type="EMBL" id="BMAV01004882">
    <property type="protein sequence ID" value="GFY45474.1"/>
    <property type="molecule type" value="Genomic_DNA"/>
</dbReference>
<organism evidence="12 13">
    <name type="scientific">Trichonephila inaurata madagascariensis</name>
    <dbReference type="NCBI Taxonomy" id="2747483"/>
    <lineage>
        <taxon>Eukaryota</taxon>
        <taxon>Metazoa</taxon>
        <taxon>Ecdysozoa</taxon>
        <taxon>Arthropoda</taxon>
        <taxon>Chelicerata</taxon>
        <taxon>Arachnida</taxon>
        <taxon>Araneae</taxon>
        <taxon>Araneomorphae</taxon>
        <taxon>Entelegynae</taxon>
        <taxon>Araneoidea</taxon>
        <taxon>Nephilidae</taxon>
        <taxon>Trichonephila</taxon>
        <taxon>Trichonephila inaurata</taxon>
    </lineage>
</organism>
<comment type="caution">
    <text evidence="12">The sequence shown here is derived from an EMBL/GenBank/DDBJ whole genome shotgun (WGS) entry which is preliminary data.</text>
</comment>
<feature type="domain" description="C2H2-type" evidence="11">
    <location>
        <begin position="1832"/>
        <end position="1859"/>
    </location>
</feature>
<evidence type="ECO:0000256" key="10">
    <source>
        <dbReference type="SAM" id="MobiDB-lite"/>
    </source>
</evidence>
<dbReference type="InterPro" id="IPR051969">
    <property type="entry name" value="Zinc-finger_DNA-bd_regulators"/>
</dbReference>
<evidence type="ECO:0000313" key="13">
    <source>
        <dbReference type="Proteomes" id="UP000886998"/>
    </source>
</evidence>
<keyword evidence="2" id="KW-0479">Metal-binding</keyword>
<evidence type="ECO:0000256" key="9">
    <source>
        <dbReference type="PROSITE-ProRule" id="PRU00042"/>
    </source>
</evidence>
<keyword evidence="6" id="KW-0805">Transcription regulation</keyword>
<dbReference type="SMART" id="SM00355">
    <property type="entry name" value="ZnF_C2H2"/>
    <property type="match status" value="8"/>
</dbReference>
<feature type="region of interest" description="Disordered" evidence="10">
    <location>
        <begin position="1399"/>
        <end position="1437"/>
    </location>
</feature>
<feature type="domain" description="C2H2-type" evidence="11">
    <location>
        <begin position="1315"/>
        <end position="1342"/>
    </location>
</feature>
<feature type="region of interest" description="Disordered" evidence="10">
    <location>
        <begin position="1492"/>
        <end position="1521"/>
    </location>
</feature>
<keyword evidence="5" id="KW-0862">Zinc</keyword>
<evidence type="ECO:0000256" key="6">
    <source>
        <dbReference type="ARBA" id="ARBA00023015"/>
    </source>
</evidence>
<dbReference type="GO" id="GO:0000981">
    <property type="term" value="F:DNA-binding transcription factor activity, RNA polymerase II-specific"/>
    <property type="evidence" value="ECO:0007669"/>
    <property type="project" value="TreeGrafter"/>
</dbReference>
<dbReference type="Gene3D" id="3.30.160.60">
    <property type="entry name" value="Classic Zinc Finger"/>
    <property type="match status" value="5"/>
</dbReference>
<dbReference type="SUPFAM" id="SSF57667">
    <property type="entry name" value="beta-beta-alpha zinc fingers"/>
    <property type="match status" value="4"/>
</dbReference>
<evidence type="ECO:0000256" key="8">
    <source>
        <dbReference type="ARBA" id="ARBA00023242"/>
    </source>
</evidence>
<dbReference type="GO" id="GO:0000978">
    <property type="term" value="F:RNA polymerase II cis-regulatory region sequence-specific DNA binding"/>
    <property type="evidence" value="ECO:0007669"/>
    <property type="project" value="TreeGrafter"/>
</dbReference>
<feature type="region of interest" description="Disordered" evidence="10">
    <location>
        <begin position="1751"/>
        <end position="1777"/>
    </location>
</feature>
<keyword evidence="7" id="KW-0804">Transcription</keyword>
<feature type="compositionally biased region" description="Basic and acidic residues" evidence="10">
    <location>
        <begin position="248"/>
        <end position="257"/>
    </location>
</feature>
<dbReference type="Pfam" id="PF00096">
    <property type="entry name" value="zf-C2H2"/>
    <property type="match status" value="3"/>
</dbReference>
<accession>A0A8X6X209</accession>
<dbReference type="Proteomes" id="UP000886998">
    <property type="component" value="Unassembled WGS sequence"/>
</dbReference>
<sequence length="2218" mass="244775">MGVVFSKDFSPPPHISPRWRNVPCLIQKDIMCALAAATGGYIKKKTDPGIILIQNESFKHFSTSNDLVFKIKKTVSSNIPPPPNNNEKTEREHIEASKSLNDTNMVSQHEVNNNIVKHVQNKNKINKNDTEKYDNYQVDGKGNIRKNLAVDTSGISNMSVNNSFSSFLTSNGVQKQTLLMIHNAVETPVLQTSKNSMSEDTTGIEVASEKISSQPIKSMDCVENVDESENETEKQNVEMSGVSPLVNSKEKTGDKTDSQQMNYRISASENRINYSKEGVSPVLEQNCQLPSSVYGTPASSIEKVLTGFQVSEKDNNAVSQGKTSFLQEILEKKSAKTPPNNTSVSDFCEDANNCTKSNFSEINGVITNLNQSNINFFESKDTSRTDPVTLTKLKLHIPDNICNDDSNSSALSIESQKTLKFPKITSPQILEQHISKIISENAAIVETLGPVWSRRFFKQTSQNDAPNHDGDSKKISGKANRSNEDKNLLSIAEGSNKSKLHSALLGGCDGEGLYSTKTTSTSYVSVISSKDRNFSQFGNLSTTVPSVSIYSKIASSVSEEDLKGSAIKSLLSLKQTRYSKHKKSSCFDKEMGNQHPQNPEGSIIKDLLLKSKSQEDLKVDNDIVDQSSLYCSYSSDAVNDMNDQSETRVLIFKCSQCSAEFSDKYNFDLHLSFCDATNHFLHLRNPTTKFRLKETNAQSKPLRALDFHGKVETAWDKALKNDFTSETMDDEGGQILKKQLLMPRSPPVKRRKVSDSLLLGSNVVDQTPDINDNSTKVLSNLDILPHRGRSQSVHLFGGEVQVLDGAKTKKIKIKTTLPGAFSMFTNKFSSTIKKSKISDDLEIEKDSSNSPGVIVTIAQHIHKSGGTVHLPTRRSASNISPVVAISSISESIPKYPKLETLPASNYTRTGHQSELYKLSDDRKESSIQSLSYPCDFLPGPDSKAFSLHVSRSFKNDLMPVVDETSPGSAKISLSPASKPFYSPIFPASETSFDLLATTKSLDKISANQPIVPTVLFTPSSPTMPSSEIENVFTSVTISISEPIKRFLAPARPTSLPLKKKPFTMVSSTLVSPDTPRPKKSCGQLFLNGHAYTYLGLKCSTRSTYCCIYRPQPMYVLQETNPKLSMYSNWQVMPAKEELSGLTPGQMISFYSSKQRKESKLITVNAKLGEPLIFTHSSYWTYRAQDHVESKESSKLNINSNQIKDLQLSSENPQESKSGENPNNESNFLPHGNKTDRPPVLSADESSTPLDLENTLSDDPNNSNDEDDDDDCPDDGTGSLTDSSQPQPPKRVKIFEGGFKSNEDYTYVRGRGRGKYVCEECGIRCKKPSMLKKHIRTHTDLRPYKCRHCSFAFKTKGNLTKHMKSKAHHKKCTELGIIPVPTTTDDSQIDEEALAKQIEKKKIQFSDGEDADDDEDEDTDESEDECESDTSSMILSNQNNRMLANGHSKKSDSQDNIGINTSEETTREADSVSQQTLEQEAVRSLLNLSALGEPSQWSTSTGDLTDVTSTSETETGSFTVRSDQSVLSPSQLVSHNISVISSRSKNVSDQWLSTETLGHRPRSYSADVLQSSGKDALAKFKLSRAINSESLTTPVDESSEFGGREQYTRRYSISVAREARKPHILNPPEWGRLDNSTLSQKWLEGESSDQPMDLSITRDLSKCKSVYAAGMAGSLINIAPQENGPDSNLDTFGESYQLKSLPVLSPQVLVDYEAGCSNSTAETSLLSLSDEQASFGPGTSTRPLYYISDLPTSDAIPSRKEGDASEDPSSPDIADYAVCSPVSPPNLEDSSYYYPQDNMSQTSTNSEEATSSRFRAEFIVPTSSSSGMEEGKCICRICNKTFAKSSHLRLHVNIHYFERPFRCDNCAVSFRTKGHLQKHKRSVSHYNKVNMNLTFGTPTVDNPRPFKCADCKIAFRIHGHLAKHLRSKMHIMKLECLGKLPFGMYAEMERSGVSLNEIDTTDCNNSLESLQVMAQKLYQRDPRRMRWQGPEQTSDTGCVIATPPANALIDSMLPINEPLAATFDSVCAPIGIPVSTLTCSLHPSESDEVKQELGETDALRMASAFSESDSAISPLSRFIISQPNVASSQETNQRVEVSENDSAVSLNRSGTCHLCGRLFKSAKFLQVHLYSDHPNWNPPSSSEAPSSNSSISSASNSQELLCNLCGKQYANQKELQQHLLSHAQPRPFVCELCDAGFTSSSSLISAIEVVQEMSMAKKF</sequence>
<dbReference type="GO" id="GO:0008270">
    <property type="term" value="F:zinc ion binding"/>
    <property type="evidence" value="ECO:0007669"/>
    <property type="project" value="UniProtKB-KW"/>
</dbReference>